<proteinExistence type="predicted"/>
<evidence type="ECO:0000259" key="2">
    <source>
        <dbReference type="Pfam" id="PF00293"/>
    </source>
</evidence>
<gene>
    <name evidence="3" type="ORF">A7J05_00190</name>
    <name evidence="4" type="ORF">A7J05_36545</name>
</gene>
<evidence type="ECO:0000313" key="3">
    <source>
        <dbReference type="EMBL" id="APY84414.1"/>
    </source>
</evidence>
<protein>
    <recommendedName>
        <fullName evidence="2">Nudix hydrolase domain-containing protein</fullName>
    </recommendedName>
</protein>
<dbReference type="SUPFAM" id="SSF55811">
    <property type="entry name" value="Nudix"/>
    <property type="match status" value="1"/>
</dbReference>
<dbReference type="EMBL" id="CP015588">
    <property type="protein sequence ID" value="APY90434.1"/>
    <property type="molecule type" value="Genomic_DNA"/>
</dbReference>
<evidence type="ECO:0000256" key="1">
    <source>
        <dbReference type="SAM" id="MobiDB-lite"/>
    </source>
</evidence>
<organism evidence="3 5">
    <name type="scientific">Streptomyces alfalfae</name>
    <dbReference type="NCBI Taxonomy" id="1642299"/>
    <lineage>
        <taxon>Bacteria</taxon>
        <taxon>Bacillati</taxon>
        <taxon>Actinomycetota</taxon>
        <taxon>Actinomycetes</taxon>
        <taxon>Kitasatosporales</taxon>
        <taxon>Streptomycetaceae</taxon>
        <taxon>Streptomyces</taxon>
    </lineage>
</organism>
<name>A0ABN4VDM5_9ACTN</name>
<reference evidence="3 5" key="1">
    <citation type="submission" date="2016-05" db="EMBL/GenBank/DDBJ databases">
        <authorList>
            <person name="Gu J."/>
        </authorList>
    </citation>
    <scope>NUCLEOTIDE SEQUENCE [LARGE SCALE GENOMIC DNA]</scope>
    <source>
        <strain evidence="3 5">ACCC40021</strain>
    </source>
</reference>
<dbReference type="InterPro" id="IPR015797">
    <property type="entry name" value="NUDIX_hydrolase-like_dom_sf"/>
</dbReference>
<evidence type="ECO:0000313" key="4">
    <source>
        <dbReference type="EMBL" id="APY90434.1"/>
    </source>
</evidence>
<dbReference type="Gene3D" id="3.90.79.10">
    <property type="entry name" value="Nucleoside Triphosphate Pyrophosphohydrolase"/>
    <property type="match status" value="1"/>
</dbReference>
<feature type="domain" description="Nudix hydrolase" evidence="2">
    <location>
        <begin position="21"/>
        <end position="59"/>
    </location>
</feature>
<accession>A0ABN4VDM5</accession>
<evidence type="ECO:0000313" key="5">
    <source>
        <dbReference type="Proteomes" id="UP000187191"/>
    </source>
</evidence>
<dbReference type="CDD" id="cd02883">
    <property type="entry name" value="NUDIX_Hydrolase"/>
    <property type="match status" value="1"/>
</dbReference>
<dbReference type="Proteomes" id="UP000187191">
    <property type="component" value="Chromosome"/>
</dbReference>
<dbReference type="Pfam" id="PF00293">
    <property type="entry name" value="NUDIX"/>
    <property type="match status" value="1"/>
</dbReference>
<dbReference type="InterPro" id="IPR000086">
    <property type="entry name" value="NUDIX_hydrolase_dom"/>
</dbReference>
<keyword evidence="5" id="KW-1185">Reference proteome</keyword>
<dbReference type="EMBL" id="CP015588">
    <property type="protein sequence ID" value="APY84414.1"/>
    <property type="molecule type" value="Genomic_DNA"/>
</dbReference>
<feature type="region of interest" description="Disordered" evidence="1">
    <location>
        <begin position="1"/>
        <end position="39"/>
    </location>
</feature>
<sequence>MQFPRPSASRAATGADGRDATNQLSGGQLDPEETSQDAAVCELEEETGATVPTAELRQVGAFARAVVCRPAPASVAACSTTSPACWLAA</sequence>